<reference evidence="4 5" key="1">
    <citation type="submission" date="2024-08" db="EMBL/GenBank/DDBJ databases">
        <authorList>
            <person name="Cucini C."/>
            <person name="Frati F."/>
        </authorList>
    </citation>
    <scope>NUCLEOTIDE SEQUENCE [LARGE SCALE GENOMIC DNA]</scope>
</reference>
<dbReference type="PANTHER" id="PTHR46042:SF1">
    <property type="entry name" value="DIPHTHINE METHYLTRANSFERASE"/>
    <property type="match status" value="1"/>
</dbReference>
<evidence type="ECO:0000313" key="5">
    <source>
        <dbReference type="Proteomes" id="UP001642540"/>
    </source>
</evidence>
<dbReference type="EMBL" id="CAXLJM020000041">
    <property type="protein sequence ID" value="CAL8109411.1"/>
    <property type="molecule type" value="Genomic_DNA"/>
</dbReference>
<proteinExistence type="predicted"/>
<evidence type="ECO:0000313" key="4">
    <source>
        <dbReference type="EMBL" id="CAL8109411.1"/>
    </source>
</evidence>
<comment type="pathway">
    <text evidence="3">Protein modification.</text>
</comment>
<dbReference type="SUPFAM" id="SSF50978">
    <property type="entry name" value="WD40 repeat-like"/>
    <property type="match status" value="1"/>
</dbReference>
<name>A0ABP1QS29_9HEXA</name>
<dbReference type="InterPro" id="IPR015943">
    <property type="entry name" value="WD40/YVTN_repeat-like_dom_sf"/>
</dbReference>
<evidence type="ECO:0000256" key="1">
    <source>
        <dbReference type="ARBA" id="ARBA00022574"/>
    </source>
</evidence>
<dbReference type="Gene3D" id="2.130.10.10">
    <property type="entry name" value="YVTN repeat-like/Quinoprotein amine dehydrogenase"/>
    <property type="match status" value="1"/>
</dbReference>
<sequence length="349" mass="39725">MSESEITTLINEKLPMQLDCVSWNKKFDILAIGAYMIDPADSTKRVGKIFLMQLKLEEDYDNDKNGKPHKLIQENDLSGVLDLRWEPVNQMELAVATSGSIDVYIMDSEKYELTLVDSLHLNSMALYIQWMDPLKLIFSDSDGVLNIVTTTPLKIEASKKVHDNLTWVVQYSPLNNLVFAGSDEGKFTGFLLENIDDEEKHYVKKFEVGVTSILFLSETNVAVGSYDDTLRIFSIDLLNPIFLSLKKKIQFGGAVWRTICLPYVSDSTVKPETEEDLLLVAACARNGIHLIHLNRTDWSYDTKATCLEHEGFLAYGLDVKLNKTTKKYVIASCYFDNQQLHVWKTHTFE</sequence>
<evidence type="ECO:0008006" key="6">
    <source>
        <dbReference type="Google" id="ProtNLM"/>
    </source>
</evidence>
<keyword evidence="5" id="KW-1185">Reference proteome</keyword>
<dbReference type="InterPro" id="IPR036322">
    <property type="entry name" value="WD40_repeat_dom_sf"/>
</dbReference>
<organism evidence="4 5">
    <name type="scientific">Orchesella dallaii</name>
    <dbReference type="NCBI Taxonomy" id="48710"/>
    <lineage>
        <taxon>Eukaryota</taxon>
        <taxon>Metazoa</taxon>
        <taxon>Ecdysozoa</taxon>
        <taxon>Arthropoda</taxon>
        <taxon>Hexapoda</taxon>
        <taxon>Collembola</taxon>
        <taxon>Entomobryomorpha</taxon>
        <taxon>Entomobryoidea</taxon>
        <taxon>Orchesellidae</taxon>
        <taxon>Orchesellinae</taxon>
        <taxon>Orchesella</taxon>
    </lineage>
</organism>
<dbReference type="PANTHER" id="PTHR46042">
    <property type="entry name" value="DIPHTHINE METHYLTRANSFERASE"/>
    <property type="match status" value="1"/>
</dbReference>
<protein>
    <recommendedName>
        <fullName evidence="6">Diphthine methyltransferase</fullName>
    </recommendedName>
</protein>
<gene>
    <name evidence="4" type="ORF">ODALV1_LOCUS13340</name>
</gene>
<keyword evidence="1" id="KW-0853">WD repeat</keyword>
<accession>A0ABP1QS29</accession>
<evidence type="ECO:0000256" key="2">
    <source>
        <dbReference type="ARBA" id="ARBA00022737"/>
    </source>
</evidence>
<comment type="caution">
    <text evidence="4">The sequence shown here is derived from an EMBL/GenBank/DDBJ whole genome shotgun (WGS) entry which is preliminary data.</text>
</comment>
<dbReference type="InterPro" id="IPR052415">
    <property type="entry name" value="Diphthine_MTase"/>
</dbReference>
<dbReference type="Proteomes" id="UP001642540">
    <property type="component" value="Unassembled WGS sequence"/>
</dbReference>
<keyword evidence="2" id="KW-0677">Repeat</keyword>
<evidence type="ECO:0000256" key="3">
    <source>
        <dbReference type="ARBA" id="ARBA00043952"/>
    </source>
</evidence>